<dbReference type="InterPro" id="IPR032466">
    <property type="entry name" value="Metal_Hydrolase"/>
</dbReference>
<dbReference type="InterPro" id="IPR006680">
    <property type="entry name" value="Amidohydro-rel"/>
</dbReference>
<keyword evidence="6" id="KW-0862">Zinc</keyword>
<dbReference type="AlphaFoldDB" id="A0A0G4GZR0"/>
<evidence type="ECO:0000256" key="7">
    <source>
        <dbReference type="ARBA" id="ARBA00036696"/>
    </source>
</evidence>
<evidence type="ECO:0000256" key="9">
    <source>
        <dbReference type="PIRSR" id="PIRSR611778-50"/>
    </source>
</evidence>
<comment type="subunit">
    <text evidence="3">Homotetramer.</text>
</comment>
<dbReference type="GO" id="GO:0005829">
    <property type="term" value="C:cytosol"/>
    <property type="evidence" value="ECO:0007669"/>
    <property type="project" value="TreeGrafter"/>
</dbReference>
<dbReference type="FunFam" id="3.20.20.140:FF:000001">
    <property type="entry name" value="Dihydropyrimidinase like 3"/>
    <property type="match status" value="1"/>
</dbReference>
<organism evidence="12">
    <name type="scientific">Chromera velia CCMP2878</name>
    <dbReference type="NCBI Taxonomy" id="1169474"/>
    <lineage>
        <taxon>Eukaryota</taxon>
        <taxon>Sar</taxon>
        <taxon>Alveolata</taxon>
        <taxon>Colpodellida</taxon>
        <taxon>Chromeraceae</taxon>
        <taxon>Chromera</taxon>
    </lineage>
</organism>
<sequence length="522" mass="57103">MLRLPLFLSLLAFLHRVKNSDGQSCSATTDFSGEVLVQGGVIVNEDGEQRADVLIADGKIVRVASEIPAESAGRVVDATGKFVFPGGIDPHTHLAMPFMGTVSIDDFESGHRAALAGGTTMHVDFVLPVEGSLVKGVKEWEKKAEKSKMDYMFHMAVTGWKDQISSEMETVVREYGINSFKFFLAYKGALMVSDDQFVKALRRCKELGALAQVHAENGDAVAEGQEEMIRLGVTQPHGHALSRPAELEEEATNRAIMLARFVNTPLYVVHVMCKGAMEAVARARQAGQRVIGEPTIAGMALDESLLWNSNFTEAAKFVMSPPIRSLERDGLFLRDALRNDVLSLIATDHATFNSEQKAKGKDDFRMIPNGVNGLEERIPVAWELMVNSGKLSRPQFARAVSTAAAKIFNVYPQKGAIREGSDADLFIIDPKEKFRISKNTHHSNLDTNVFEGFEGTGAVTVTISQGRVVWEGGKLHLDGVEGRYVRGDPFAPFLFSGIDNEEKRKALKREVPKASPTVVASA</sequence>
<keyword evidence="10" id="KW-0732">Signal</keyword>
<evidence type="ECO:0000256" key="5">
    <source>
        <dbReference type="ARBA" id="ARBA00022801"/>
    </source>
</evidence>
<comment type="similarity">
    <text evidence="2">Belongs to the metallo-dependent hydrolases superfamily. Hydantoinase/dihydropyrimidinase family.</text>
</comment>
<evidence type="ECO:0000256" key="3">
    <source>
        <dbReference type="ARBA" id="ARBA00011881"/>
    </source>
</evidence>
<feature type="modified residue" description="N6-carboxylysine" evidence="9">
    <location>
        <position position="181"/>
    </location>
</feature>
<evidence type="ECO:0000256" key="2">
    <source>
        <dbReference type="ARBA" id="ARBA00008829"/>
    </source>
</evidence>
<dbReference type="VEuPathDB" id="CryptoDB:Cvel_24057"/>
<proteinExistence type="inferred from homology"/>
<dbReference type="GO" id="GO:0004157">
    <property type="term" value="F:dihydropyrimidinase activity"/>
    <property type="evidence" value="ECO:0007669"/>
    <property type="project" value="UniProtKB-EC"/>
</dbReference>
<comment type="PTM">
    <text evidence="9">Carbamylation allows a single lysine to coordinate two divalent metal cations.</text>
</comment>
<protein>
    <recommendedName>
        <fullName evidence="8">dihydropyrimidinase</fullName>
        <ecNumber evidence="8">3.5.2.2</ecNumber>
    </recommendedName>
</protein>
<feature type="signal peptide" evidence="10">
    <location>
        <begin position="1"/>
        <end position="22"/>
    </location>
</feature>
<dbReference type="SUPFAM" id="SSF51556">
    <property type="entry name" value="Metallo-dependent hydrolases"/>
    <property type="match status" value="1"/>
</dbReference>
<dbReference type="PANTHER" id="PTHR11647:SF1">
    <property type="entry name" value="COLLAPSIN RESPONSE MEDIATOR PROTEIN"/>
    <property type="match status" value="1"/>
</dbReference>
<evidence type="ECO:0000259" key="11">
    <source>
        <dbReference type="Pfam" id="PF01979"/>
    </source>
</evidence>
<evidence type="ECO:0000256" key="4">
    <source>
        <dbReference type="ARBA" id="ARBA00022723"/>
    </source>
</evidence>
<dbReference type="Gene3D" id="2.30.40.10">
    <property type="entry name" value="Urease, subunit C, domain 1"/>
    <property type="match status" value="1"/>
</dbReference>
<dbReference type="EMBL" id="CDMZ01001723">
    <property type="protein sequence ID" value="CEM36666.1"/>
    <property type="molecule type" value="Genomic_DNA"/>
</dbReference>
<keyword evidence="4" id="KW-0479">Metal-binding</keyword>
<dbReference type="NCBIfam" id="TIGR02033">
    <property type="entry name" value="D-hydantoinase"/>
    <property type="match status" value="1"/>
</dbReference>
<dbReference type="GO" id="GO:0006208">
    <property type="term" value="P:pyrimidine nucleobase catabolic process"/>
    <property type="evidence" value="ECO:0007669"/>
    <property type="project" value="TreeGrafter"/>
</dbReference>
<dbReference type="InterPro" id="IPR011059">
    <property type="entry name" value="Metal-dep_hydrolase_composite"/>
</dbReference>
<evidence type="ECO:0000256" key="8">
    <source>
        <dbReference type="ARBA" id="ARBA00039113"/>
    </source>
</evidence>
<keyword evidence="5" id="KW-0378">Hydrolase</keyword>
<dbReference type="Gene3D" id="3.20.20.140">
    <property type="entry name" value="Metal-dependent hydrolases"/>
    <property type="match status" value="1"/>
</dbReference>
<name>A0A0G4GZR0_9ALVE</name>
<comment type="catalytic activity">
    <reaction evidence="7">
        <text>5,6-dihydrouracil + H2O = 3-(carbamoylamino)propanoate + H(+)</text>
        <dbReference type="Rhea" id="RHEA:16121"/>
        <dbReference type="ChEBI" id="CHEBI:11892"/>
        <dbReference type="ChEBI" id="CHEBI:15377"/>
        <dbReference type="ChEBI" id="CHEBI:15378"/>
        <dbReference type="ChEBI" id="CHEBI:15901"/>
        <dbReference type="EC" id="3.5.2.2"/>
    </reaction>
</comment>
<dbReference type="InterPro" id="IPR011778">
    <property type="entry name" value="Hydantoinase/dihydroPyrase"/>
</dbReference>
<evidence type="ECO:0000256" key="6">
    <source>
        <dbReference type="ARBA" id="ARBA00022833"/>
    </source>
</evidence>
<dbReference type="PANTHER" id="PTHR11647">
    <property type="entry name" value="HYDRANTOINASE/DIHYDROPYRIMIDINASE FAMILY MEMBER"/>
    <property type="match status" value="1"/>
</dbReference>
<reference evidence="12" key="1">
    <citation type="submission" date="2014-11" db="EMBL/GenBank/DDBJ databases">
        <authorList>
            <person name="Otto D Thomas"/>
            <person name="Naeem Raeece"/>
        </authorList>
    </citation>
    <scope>NUCLEOTIDE SEQUENCE</scope>
</reference>
<evidence type="ECO:0000256" key="1">
    <source>
        <dbReference type="ARBA" id="ARBA00001947"/>
    </source>
</evidence>
<dbReference type="EC" id="3.5.2.2" evidence="8"/>
<dbReference type="SUPFAM" id="SSF51338">
    <property type="entry name" value="Composite domain of metallo-dependent hydrolases"/>
    <property type="match status" value="1"/>
</dbReference>
<dbReference type="GO" id="GO:0046872">
    <property type="term" value="F:metal ion binding"/>
    <property type="evidence" value="ECO:0007669"/>
    <property type="project" value="UniProtKB-KW"/>
</dbReference>
<dbReference type="InterPro" id="IPR050378">
    <property type="entry name" value="Metallo-dep_Hydrolases_sf"/>
</dbReference>
<evidence type="ECO:0000256" key="10">
    <source>
        <dbReference type="SAM" id="SignalP"/>
    </source>
</evidence>
<evidence type="ECO:0000313" key="12">
    <source>
        <dbReference type="EMBL" id="CEM36666.1"/>
    </source>
</evidence>
<accession>A0A0G4GZR0</accession>
<gene>
    <name evidence="12" type="ORF">Cvel_24057</name>
</gene>
<feature type="chain" id="PRO_5005190900" description="dihydropyrimidinase" evidence="10">
    <location>
        <begin position="23"/>
        <end position="522"/>
    </location>
</feature>
<feature type="domain" description="Amidohydrolase-related" evidence="11">
    <location>
        <begin position="82"/>
        <end position="469"/>
    </location>
</feature>
<dbReference type="Pfam" id="PF01979">
    <property type="entry name" value="Amidohydro_1"/>
    <property type="match status" value="1"/>
</dbReference>
<dbReference type="PhylomeDB" id="A0A0G4GZR0"/>
<dbReference type="CDD" id="cd01314">
    <property type="entry name" value="D-HYD"/>
    <property type="match status" value="1"/>
</dbReference>
<comment type="cofactor">
    <cofactor evidence="1">
        <name>Zn(2+)</name>
        <dbReference type="ChEBI" id="CHEBI:29105"/>
    </cofactor>
</comment>